<dbReference type="Gene3D" id="3.20.20.70">
    <property type="entry name" value="Aldolase class I"/>
    <property type="match status" value="1"/>
</dbReference>
<dbReference type="RefSeq" id="WP_029529904.1">
    <property type="nucleotide sequence ID" value="NZ_LT629972.1"/>
</dbReference>
<dbReference type="InterPro" id="IPR013785">
    <property type="entry name" value="Aldolase_TIM"/>
</dbReference>
<keyword evidence="6" id="KW-0411">Iron-sulfur</keyword>
<dbReference type="PANTHER" id="PTHR30352">
    <property type="entry name" value="PYRUVATE FORMATE-LYASE-ACTIVATING ENZYME"/>
    <property type="match status" value="1"/>
</dbReference>
<protein>
    <submittedName>
        <fullName evidence="7">Anaerobic ribonucleoside-triphosphate reductase activating protein</fullName>
    </submittedName>
</protein>
<keyword evidence="3" id="KW-0949">S-adenosyl-L-methionine</keyword>
<dbReference type="CDD" id="cd01335">
    <property type="entry name" value="Radical_SAM"/>
    <property type="match status" value="1"/>
</dbReference>
<dbReference type="PANTHER" id="PTHR30352:SF2">
    <property type="entry name" value="ANAEROBIC RIBONUCLEOSIDE-TRIPHOSPHATE REDUCTASE-ACTIVATING PROTEIN"/>
    <property type="match status" value="1"/>
</dbReference>
<evidence type="ECO:0000313" key="8">
    <source>
        <dbReference type="Proteomes" id="UP000182272"/>
    </source>
</evidence>
<proteinExistence type="predicted"/>
<reference evidence="7 8" key="1">
    <citation type="submission" date="2016-10" db="EMBL/GenBank/DDBJ databases">
        <authorList>
            <person name="de Groot N.N."/>
        </authorList>
    </citation>
    <scope>NUCLEOTIDE SEQUENCE [LARGE SCALE GENOMIC DNA]</scope>
    <source>
        <strain evidence="7 8">LMG 2158</strain>
    </source>
</reference>
<dbReference type="GO" id="GO:0046872">
    <property type="term" value="F:metal ion binding"/>
    <property type="evidence" value="ECO:0007669"/>
    <property type="project" value="UniProtKB-KW"/>
</dbReference>
<evidence type="ECO:0000256" key="3">
    <source>
        <dbReference type="ARBA" id="ARBA00022691"/>
    </source>
</evidence>
<evidence type="ECO:0000256" key="2">
    <source>
        <dbReference type="ARBA" id="ARBA00022485"/>
    </source>
</evidence>
<evidence type="ECO:0000256" key="5">
    <source>
        <dbReference type="ARBA" id="ARBA00023004"/>
    </source>
</evidence>
<comment type="cofactor">
    <cofactor evidence="1">
        <name>[4Fe-4S] cluster</name>
        <dbReference type="ChEBI" id="CHEBI:49883"/>
    </cofactor>
</comment>
<dbReference type="SFLD" id="SFLDS00029">
    <property type="entry name" value="Radical_SAM"/>
    <property type="match status" value="1"/>
</dbReference>
<dbReference type="Proteomes" id="UP000182272">
    <property type="component" value="Chromosome I"/>
</dbReference>
<keyword evidence="4" id="KW-0479">Metal-binding</keyword>
<sequence length="217" mass="24353">MELSLSRVHFPVTTLGPGRRLGIWFQGCSIRCPGCISADTWGPGRWRIELPQLLADLQQWLAQADGITISGGEPFEQFEALLPLLSGLRRLSNVDILVYSGYSLEQLAPELQRAHGLIDGLISDPYLQEHPQSMALRGSDNQRLSLLTELGRKRLATYERPLKPADKALDLMFDDDGSIWMAGIPKRDDLLRLRDLLHDQGHQLQLSAHTSRPRQGK</sequence>
<organism evidence="7 8">
    <name type="scientific">Pseudomonas asplenii</name>
    <dbReference type="NCBI Taxonomy" id="53407"/>
    <lineage>
        <taxon>Bacteria</taxon>
        <taxon>Pseudomonadati</taxon>
        <taxon>Pseudomonadota</taxon>
        <taxon>Gammaproteobacteria</taxon>
        <taxon>Pseudomonadales</taxon>
        <taxon>Pseudomonadaceae</taxon>
        <taxon>Pseudomonas</taxon>
    </lineage>
</organism>
<dbReference type="InterPro" id="IPR034457">
    <property type="entry name" value="Organic_radical-activating"/>
</dbReference>
<dbReference type="InterPro" id="IPR058240">
    <property type="entry name" value="rSAM_sf"/>
</dbReference>
<dbReference type="GO" id="GO:0004748">
    <property type="term" value="F:ribonucleoside-diphosphate reductase activity, thioredoxin disulfide as acceptor"/>
    <property type="evidence" value="ECO:0007669"/>
    <property type="project" value="TreeGrafter"/>
</dbReference>
<dbReference type="SUPFAM" id="SSF102114">
    <property type="entry name" value="Radical SAM enzymes"/>
    <property type="match status" value="1"/>
</dbReference>
<evidence type="ECO:0000313" key="7">
    <source>
        <dbReference type="EMBL" id="SEI19546.1"/>
    </source>
</evidence>
<dbReference type="Pfam" id="PF13353">
    <property type="entry name" value="Fer4_12"/>
    <property type="match status" value="1"/>
</dbReference>
<accession>A0A1H6P3W5</accession>
<keyword evidence="2" id="KW-0004">4Fe-4S</keyword>
<evidence type="ECO:0000256" key="1">
    <source>
        <dbReference type="ARBA" id="ARBA00001966"/>
    </source>
</evidence>
<evidence type="ECO:0000256" key="4">
    <source>
        <dbReference type="ARBA" id="ARBA00022723"/>
    </source>
</evidence>
<dbReference type="EMBL" id="LT629972">
    <property type="protein sequence ID" value="SEI19546.1"/>
    <property type="molecule type" value="Genomic_DNA"/>
</dbReference>
<dbReference type="InterPro" id="IPR007197">
    <property type="entry name" value="rSAM"/>
</dbReference>
<dbReference type="OrthoDB" id="9782387at2"/>
<keyword evidence="5" id="KW-0408">Iron</keyword>
<dbReference type="AlphaFoldDB" id="A0A1H6P3W5"/>
<name>A0A1H6P3W5_9PSED</name>
<evidence type="ECO:0000256" key="6">
    <source>
        <dbReference type="ARBA" id="ARBA00023014"/>
    </source>
</evidence>
<gene>
    <name evidence="7" type="ORF">SAMN05216581_3990</name>
</gene>
<dbReference type="GO" id="GO:0051539">
    <property type="term" value="F:4 iron, 4 sulfur cluster binding"/>
    <property type="evidence" value="ECO:0007669"/>
    <property type="project" value="UniProtKB-KW"/>
</dbReference>